<comment type="caution">
    <text evidence="1">The sequence shown here is derived from an EMBL/GenBank/DDBJ whole genome shotgun (WGS) entry which is preliminary data.</text>
</comment>
<dbReference type="EMBL" id="JACIEU010000006">
    <property type="protein sequence ID" value="MBB4147962.1"/>
    <property type="molecule type" value="Genomic_DNA"/>
</dbReference>
<dbReference type="RefSeq" id="WP_188081754.1">
    <property type="nucleotide sequence ID" value="NZ_JACIEU010000006.1"/>
</dbReference>
<gene>
    <name evidence="1" type="ORF">GGQ90_001740</name>
</gene>
<dbReference type="AlphaFoldDB" id="A0A7W6LPU0"/>
<dbReference type="Proteomes" id="UP000590524">
    <property type="component" value="Unassembled WGS sequence"/>
</dbReference>
<evidence type="ECO:0000313" key="1">
    <source>
        <dbReference type="EMBL" id="MBB4147962.1"/>
    </source>
</evidence>
<sequence>MTDLQKLTADAAFAALKLSANCVIVLSEAKMLGREQEETIAKTLKQLATTVEGMSDAEQLPPKLAQQLHTLAALLELPRS</sequence>
<organism evidence="1 2">
    <name type="scientific">Sphingobium scionense</name>
    <dbReference type="NCBI Taxonomy" id="1404341"/>
    <lineage>
        <taxon>Bacteria</taxon>
        <taxon>Pseudomonadati</taxon>
        <taxon>Pseudomonadota</taxon>
        <taxon>Alphaproteobacteria</taxon>
        <taxon>Sphingomonadales</taxon>
        <taxon>Sphingomonadaceae</taxon>
        <taxon>Sphingobium</taxon>
    </lineage>
</organism>
<accession>A0A7W6LPU0</accession>
<protein>
    <submittedName>
        <fullName evidence="1">Uncharacterized protein</fullName>
    </submittedName>
</protein>
<proteinExistence type="predicted"/>
<keyword evidence="2" id="KW-1185">Reference proteome</keyword>
<name>A0A7W6LPU0_9SPHN</name>
<evidence type="ECO:0000313" key="2">
    <source>
        <dbReference type="Proteomes" id="UP000590524"/>
    </source>
</evidence>
<reference evidence="1 2" key="1">
    <citation type="submission" date="2020-08" db="EMBL/GenBank/DDBJ databases">
        <title>Genomic Encyclopedia of Type Strains, Phase IV (KMG-IV): sequencing the most valuable type-strain genomes for metagenomic binning, comparative biology and taxonomic classification.</title>
        <authorList>
            <person name="Goeker M."/>
        </authorList>
    </citation>
    <scope>NUCLEOTIDE SEQUENCE [LARGE SCALE GENOMIC DNA]</scope>
    <source>
        <strain evidence="1 2">DSM 19371</strain>
    </source>
</reference>